<organism evidence="1 2">
    <name type="scientific">Labrys okinawensis</name>
    <dbReference type="NCBI Taxonomy" id="346911"/>
    <lineage>
        <taxon>Bacteria</taxon>
        <taxon>Pseudomonadati</taxon>
        <taxon>Pseudomonadota</taxon>
        <taxon>Alphaproteobacteria</taxon>
        <taxon>Hyphomicrobiales</taxon>
        <taxon>Xanthobacteraceae</taxon>
        <taxon>Labrys</taxon>
    </lineage>
</organism>
<dbReference type="RefSeq" id="WP_105860022.1">
    <property type="nucleotide sequence ID" value="NZ_PUEJ01000001.1"/>
</dbReference>
<dbReference type="EMBL" id="PUEJ01000001">
    <property type="protein sequence ID" value="PRH89055.1"/>
    <property type="molecule type" value="Genomic_DNA"/>
</dbReference>
<sequence>MPAKPTIARIWRGRTRREIADVYEPYLRAEGIPLLEKTALGVQLFREDGETETWFTTISYWASMDAMTAFTKGGPTKVHHLERDAEFLIELPERIEIHRILVDRQGLR</sequence>
<dbReference type="SUPFAM" id="SSF54909">
    <property type="entry name" value="Dimeric alpha+beta barrel"/>
    <property type="match status" value="1"/>
</dbReference>
<dbReference type="Proteomes" id="UP000237682">
    <property type="component" value="Unassembled WGS sequence"/>
</dbReference>
<evidence type="ECO:0008006" key="3">
    <source>
        <dbReference type="Google" id="ProtNLM"/>
    </source>
</evidence>
<evidence type="ECO:0000313" key="1">
    <source>
        <dbReference type="EMBL" id="PRH89055.1"/>
    </source>
</evidence>
<dbReference type="InterPro" id="IPR011008">
    <property type="entry name" value="Dimeric_a/b-barrel"/>
</dbReference>
<comment type="caution">
    <text evidence="1">The sequence shown here is derived from an EMBL/GenBank/DDBJ whole genome shotgun (WGS) entry which is preliminary data.</text>
</comment>
<dbReference type="AlphaFoldDB" id="A0A2S9QI93"/>
<proteinExistence type="predicted"/>
<dbReference type="OrthoDB" id="7210869at2"/>
<name>A0A2S9QI93_9HYPH</name>
<keyword evidence="2" id="KW-1185">Reference proteome</keyword>
<accession>A0A2S9QI93</accession>
<gene>
    <name evidence="1" type="ORF">C5L14_00200</name>
</gene>
<reference evidence="1 2" key="1">
    <citation type="submission" date="2018-02" db="EMBL/GenBank/DDBJ databases">
        <title>Whole genome sequencing of endophytic bacterium.</title>
        <authorList>
            <person name="Eedara R."/>
            <person name="Podile A.R."/>
        </authorList>
    </citation>
    <scope>NUCLEOTIDE SEQUENCE [LARGE SCALE GENOMIC DNA]</scope>
    <source>
        <strain evidence="1 2">RP1T</strain>
    </source>
</reference>
<protein>
    <recommendedName>
        <fullName evidence="3">Antibiotic biosynthesis monooxygenase</fullName>
    </recommendedName>
</protein>
<evidence type="ECO:0000313" key="2">
    <source>
        <dbReference type="Proteomes" id="UP000237682"/>
    </source>
</evidence>